<dbReference type="Pfam" id="PF12796">
    <property type="entry name" value="Ank_2"/>
    <property type="match status" value="1"/>
</dbReference>
<reference evidence="4" key="1">
    <citation type="submission" date="2021-01" db="EMBL/GenBank/DDBJ databases">
        <authorList>
            <person name="Corre E."/>
            <person name="Pelletier E."/>
            <person name="Niang G."/>
            <person name="Scheremetjew M."/>
            <person name="Finn R."/>
            <person name="Kale V."/>
            <person name="Holt S."/>
            <person name="Cochrane G."/>
            <person name="Meng A."/>
            <person name="Brown T."/>
            <person name="Cohen L."/>
        </authorList>
    </citation>
    <scope>NUCLEOTIDE SEQUENCE</scope>
    <source>
        <strain evidence="4">NIES-2562</strain>
    </source>
</reference>
<feature type="repeat" description="ANK" evidence="3">
    <location>
        <begin position="33"/>
        <end position="65"/>
    </location>
</feature>
<dbReference type="InterPro" id="IPR050776">
    <property type="entry name" value="Ank_Repeat/CDKN_Inhibitor"/>
</dbReference>
<dbReference type="EMBL" id="HBIB01038432">
    <property type="protein sequence ID" value="CAE0262778.1"/>
    <property type="molecule type" value="Transcribed_RNA"/>
</dbReference>
<evidence type="ECO:0000256" key="3">
    <source>
        <dbReference type="PROSITE-ProRule" id="PRU00023"/>
    </source>
</evidence>
<dbReference type="SMART" id="SM00248">
    <property type="entry name" value="ANK"/>
    <property type="match status" value="3"/>
</dbReference>
<accession>A0A7S3GDE7</accession>
<keyword evidence="1" id="KW-0677">Repeat</keyword>
<protein>
    <submittedName>
        <fullName evidence="4">Uncharacterized protein</fullName>
    </submittedName>
</protein>
<evidence type="ECO:0000256" key="2">
    <source>
        <dbReference type="ARBA" id="ARBA00023043"/>
    </source>
</evidence>
<evidence type="ECO:0000313" key="4">
    <source>
        <dbReference type="EMBL" id="CAE0262778.1"/>
    </source>
</evidence>
<dbReference type="InterPro" id="IPR036770">
    <property type="entry name" value="Ankyrin_rpt-contain_sf"/>
</dbReference>
<name>A0A7S3GDE7_9EUKA</name>
<dbReference type="InterPro" id="IPR002110">
    <property type="entry name" value="Ankyrin_rpt"/>
</dbReference>
<dbReference type="PRINTS" id="PR01415">
    <property type="entry name" value="ANKYRIN"/>
</dbReference>
<proteinExistence type="predicted"/>
<dbReference type="SUPFAM" id="SSF48403">
    <property type="entry name" value="Ankyrin repeat"/>
    <property type="match status" value="1"/>
</dbReference>
<organism evidence="4">
    <name type="scientific">Palpitomonas bilix</name>
    <dbReference type="NCBI Taxonomy" id="652834"/>
    <lineage>
        <taxon>Eukaryota</taxon>
        <taxon>Eukaryota incertae sedis</taxon>
    </lineage>
</organism>
<dbReference type="Gene3D" id="1.25.40.20">
    <property type="entry name" value="Ankyrin repeat-containing domain"/>
    <property type="match status" value="1"/>
</dbReference>
<dbReference type="PANTHER" id="PTHR24201">
    <property type="entry name" value="ANK_REP_REGION DOMAIN-CONTAINING PROTEIN"/>
    <property type="match status" value="1"/>
</dbReference>
<feature type="repeat" description="ANK" evidence="3">
    <location>
        <begin position="69"/>
        <end position="101"/>
    </location>
</feature>
<dbReference type="PROSITE" id="PS50088">
    <property type="entry name" value="ANK_REPEAT"/>
    <property type="match status" value="3"/>
</dbReference>
<evidence type="ECO:0000256" key="1">
    <source>
        <dbReference type="ARBA" id="ARBA00022737"/>
    </source>
</evidence>
<gene>
    <name evidence="4" type="ORF">PBIL07802_LOCUS25073</name>
</gene>
<feature type="repeat" description="ANK" evidence="3">
    <location>
        <begin position="102"/>
        <end position="134"/>
    </location>
</feature>
<dbReference type="PROSITE" id="PS50297">
    <property type="entry name" value="ANK_REP_REGION"/>
    <property type="match status" value="3"/>
</dbReference>
<dbReference type="Pfam" id="PF00023">
    <property type="entry name" value="Ank"/>
    <property type="match status" value="1"/>
</dbReference>
<keyword evidence="2 3" id="KW-0040">ANK repeat</keyword>
<sequence length="200" mass="21441">MASLLLEAVQSNGKEDVLRALKAGCDVREYTPQSSTPLSVSVKLGYSTITELLLRHGADPTQADRNFVGGKSPLHYAVEKGDTDTAGRLIAAGAFPSAPDSQGFTPLHYAARLGLVGTAKFLLSKGADPEALDSLGKSPYYWATLEGHKECAGLFPPLKYDLWEHMEKEKTAHQAQYAGLAAITAPKKKAKASKGKKKKK</sequence>
<dbReference type="AlphaFoldDB" id="A0A7S3GDE7"/>